<accession>A0ABX5B980</accession>
<evidence type="ECO:0000313" key="3">
    <source>
        <dbReference type="Proteomes" id="UP000238924"/>
    </source>
</evidence>
<dbReference type="Proteomes" id="UP000238924">
    <property type="component" value="Unassembled WGS sequence"/>
</dbReference>
<comment type="caution">
    <text evidence="2">The sequence shown here is derived from an EMBL/GenBank/DDBJ whole genome shotgun (WGS) entry which is preliminary data.</text>
</comment>
<dbReference type="RefSeq" id="WP_013114751.1">
    <property type="nucleotide sequence ID" value="NZ_JAWLPZ010000002.1"/>
</dbReference>
<name>A0ABX5B980_9SPIR</name>
<dbReference type="EMBL" id="JJMJ01000010">
    <property type="protein sequence ID" value="PPS23187.1"/>
    <property type="molecule type" value="Genomic_DNA"/>
</dbReference>
<reference evidence="2 3" key="1">
    <citation type="submission" date="2014-04" db="EMBL/GenBank/DDBJ databases">
        <title>Whole genome sequence of 'Brachyspira hampsonii' D13-03603F2.</title>
        <authorList>
            <person name="Patterson A.H."/>
            <person name="Chaban B."/>
            <person name="Fernando C."/>
            <person name="Harding J.C."/>
            <person name="Hill J.E."/>
        </authorList>
    </citation>
    <scope>NUCLEOTIDE SEQUENCE [LARGE SCALE GENOMIC DNA]</scope>
    <source>
        <strain evidence="2 3">D13-03603F2</strain>
    </source>
</reference>
<dbReference type="InterPro" id="IPR021533">
    <property type="entry name" value="PepSY-like"/>
</dbReference>
<proteinExistence type="predicted"/>
<dbReference type="SUPFAM" id="SSF160574">
    <property type="entry name" value="BT0923-like"/>
    <property type="match status" value="1"/>
</dbReference>
<evidence type="ECO:0000259" key="1">
    <source>
        <dbReference type="Pfam" id="PF11396"/>
    </source>
</evidence>
<dbReference type="Gene3D" id="3.40.1420.30">
    <property type="match status" value="1"/>
</dbReference>
<protein>
    <recommendedName>
        <fullName evidence="1">Putative beta-lactamase-inhibitor-like PepSY-like domain-containing protein</fullName>
    </recommendedName>
</protein>
<feature type="domain" description="Putative beta-lactamase-inhibitor-like PepSY-like" evidence="1">
    <location>
        <begin position="53"/>
        <end position="130"/>
    </location>
</feature>
<gene>
    <name evidence="2" type="ORF">DJ52_00405</name>
</gene>
<organism evidence="2 3">
    <name type="scientific">Brachyspira murdochii</name>
    <dbReference type="NCBI Taxonomy" id="84378"/>
    <lineage>
        <taxon>Bacteria</taxon>
        <taxon>Pseudomonadati</taxon>
        <taxon>Spirochaetota</taxon>
        <taxon>Spirochaetia</taxon>
        <taxon>Brachyspirales</taxon>
        <taxon>Brachyspiraceae</taxon>
        <taxon>Brachyspira</taxon>
    </lineage>
</organism>
<keyword evidence="3" id="KW-1185">Reference proteome</keyword>
<dbReference type="Pfam" id="PF11396">
    <property type="entry name" value="PepSY_like"/>
    <property type="match status" value="1"/>
</dbReference>
<sequence length="141" mass="16365">MNKKIILLFFIAAAAVYADEIYIAPNQLPNNILQFVKSYFPNNSIIYAEMDRKTYEIALDNGVEIEFFRNGDLKEIEGNYTALPLNILPQYVANTVLKTYPNNVVTKIKRKWNLYEIKLNNMMKLYIDSNNGQLLGQKFDD</sequence>
<evidence type="ECO:0000313" key="2">
    <source>
        <dbReference type="EMBL" id="PPS23187.1"/>
    </source>
</evidence>